<organism evidence="1 2">
    <name type="scientific">Stenotrophomonas rhizophila</name>
    <dbReference type="NCBI Taxonomy" id="216778"/>
    <lineage>
        <taxon>Bacteria</taxon>
        <taxon>Pseudomonadati</taxon>
        <taxon>Pseudomonadota</taxon>
        <taxon>Gammaproteobacteria</taxon>
        <taxon>Lysobacterales</taxon>
        <taxon>Lysobacteraceae</taxon>
        <taxon>Stenotrophomonas</taxon>
    </lineage>
</organism>
<reference evidence="1 2" key="1">
    <citation type="submission" date="2019-10" db="EMBL/GenBank/DDBJ databases">
        <title>Halotolerant bacteria associated to Saharan-endemic halophytes Stipa tenacissima L. and Atriplex halimus L mitigate salt stress and promote growth of tomato plants.</title>
        <authorList>
            <person name="Dif G."/>
        </authorList>
    </citation>
    <scope>NUCLEOTIDE SEQUENCE [LARGE SCALE GENOMIC DNA]</scope>
    <source>
        <strain evidence="1 2">IS26</strain>
    </source>
</reference>
<comment type="caution">
    <text evidence="1">The sequence shown here is derived from an EMBL/GenBank/DDBJ whole genome shotgun (WGS) entry which is preliminary data.</text>
</comment>
<proteinExistence type="predicted"/>
<sequence length="162" mass="17529">MWSYSCDHFLHGACLRVPTGMSISYASPADFGIHDVLKDQRSVLLVYEGDAPQPPSPGSSIDLKLTLPGYQLSGYRTAEGDSTRYDIFVKPDRSGVMPLHLIGTATGASQRKDLAAAVGSFRVCSFKRNHSSQTLTCPRQSVWGKPLAEWVDGLPEAAAVSE</sequence>
<protein>
    <submittedName>
        <fullName evidence="1">Uncharacterized protein</fullName>
    </submittedName>
</protein>
<name>A0A7V7YKE8_9GAMM</name>
<evidence type="ECO:0000313" key="2">
    <source>
        <dbReference type="Proteomes" id="UP000449004"/>
    </source>
</evidence>
<accession>A0A7V7YKE8</accession>
<evidence type="ECO:0000313" key="1">
    <source>
        <dbReference type="EMBL" id="KAB7632801.1"/>
    </source>
</evidence>
<gene>
    <name evidence="1" type="ORF">F9K92_02035</name>
</gene>
<dbReference type="AlphaFoldDB" id="A0A7V7YKE8"/>
<dbReference type="EMBL" id="WELC01000002">
    <property type="protein sequence ID" value="KAB7632801.1"/>
    <property type="molecule type" value="Genomic_DNA"/>
</dbReference>
<dbReference type="Proteomes" id="UP000449004">
    <property type="component" value="Unassembled WGS sequence"/>
</dbReference>